<protein>
    <submittedName>
        <fullName evidence="8">Uncharacterized protein</fullName>
    </submittedName>
</protein>
<keyword evidence="9" id="KW-1185">Reference proteome</keyword>
<dbReference type="Pfam" id="PF04464">
    <property type="entry name" value="Glyphos_transf"/>
    <property type="match status" value="1"/>
</dbReference>
<comment type="subcellular location">
    <subcellularLocation>
        <location evidence="1">Cell membrane</location>
        <topology evidence="1">Peripheral membrane protein</topology>
    </subcellularLocation>
</comment>
<evidence type="ECO:0000256" key="7">
    <source>
        <dbReference type="SAM" id="MobiDB-lite"/>
    </source>
</evidence>
<sequence length="568" mass="62938">MTSAGREQSISWSGREDDCADGAGGSYRASRAGNLTFIDEALKARLAQLEFDGSSCKIAVRVVGWTAWTDGAIVLRSRTREFRTELARVGSYWRACVPLRYDNGRFAAVGIPVGGYDVEFECVDATGTVRRIPLLTDPSYVAGVPHTHQDGLSEYRGLVSKSGCVHLSVRAALSPDERGAFHQRRLQESTAATVVKEADLDGLLLRSYFAETVTCNGLAITEELLRRGSTLPIYWAVRDESVWSPPGVERVLHNSARWYELLRSAKYYIDNMYQPAYHDAPPGQVVVETFHGYPFKAMGHGYWTTAGFSAEQIESYDKRAEQWSYLVSPAPYATPYLTKEFAYDGEVLEIGYPRNDVLRSERADTLRAEVRSSLGIAEGERVVLFAPTFRDWTSVDGHTAPFVDTLDVRHVAELLGDGARLLVRGHAFNARSGQSRRFGANVIDVTAYPEVSDLYLAADVAVVDYSSLRFDFGVTGKPMIFLVPDLEQYKQGRGWLFDFEPTAPGPFVSTGDEVAELVRTIDTWVPTYARAYASFTDGYLSLEDGHAARRFVDAVFVPRGDAPALEKA</sequence>
<evidence type="ECO:0000256" key="4">
    <source>
        <dbReference type="ARBA" id="ARBA00022679"/>
    </source>
</evidence>
<dbReference type="InterPro" id="IPR051612">
    <property type="entry name" value="Teichoic_Acid_Biosynth"/>
</dbReference>
<evidence type="ECO:0000256" key="5">
    <source>
        <dbReference type="ARBA" id="ARBA00022944"/>
    </source>
</evidence>
<gene>
    <name evidence="8" type="ORF">GCM10025864_28740</name>
</gene>
<keyword evidence="3" id="KW-1003">Cell membrane</keyword>
<keyword evidence="5" id="KW-0777">Teichoic acid biosynthesis</keyword>
<evidence type="ECO:0000256" key="3">
    <source>
        <dbReference type="ARBA" id="ARBA00022475"/>
    </source>
</evidence>
<organism evidence="8 9">
    <name type="scientific">Luteimicrobium album</name>
    <dbReference type="NCBI Taxonomy" id="1054550"/>
    <lineage>
        <taxon>Bacteria</taxon>
        <taxon>Bacillati</taxon>
        <taxon>Actinomycetota</taxon>
        <taxon>Actinomycetes</taxon>
        <taxon>Micrococcales</taxon>
        <taxon>Luteimicrobium</taxon>
    </lineage>
</organism>
<dbReference type="EMBL" id="BSUK01000001">
    <property type="protein sequence ID" value="GMA25115.1"/>
    <property type="molecule type" value="Genomic_DNA"/>
</dbReference>
<feature type="compositionally biased region" description="Polar residues" evidence="7">
    <location>
        <begin position="1"/>
        <end position="12"/>
    </location>
</feature>
<reference evidence="9" key="1">
    <citation type="journal article" date="2019" name="Int. J. Syst. Evol. Microbiol.">
        <title>The Global Catalogue of Microorganisms (GCM) 10K type strain sequencing project: providing services to taxonomists for standard genome sequencing and annotation.</title>
        <authorList>
            <consortium name="The Broad Institute Genomics Platform"/>
            <consortium name="The Broad Institute Genome Sequencing Center for Infectious Disease"/>
            <person name="Wu L."/>
            <person name="Ma J."/>
        </authorList>
    </citation>
    <scope>NUCLEOTIDE SEQUENCE [LARGE SCALE GENOMIC DNA]</scope>
    <source>
        <strain evidence="9">NBRC 106348</strain>
    </source>
</reference>
<feature type="region of interest" description="Disordered" evidence="7">
    <location>
        <begin position="1"/>
        <end position="21"/>
    </location>
</feature>
<dbReference type="PANTHER" id="PTHR37316">
    <property type="entry name" value="TEICHOIC ACID GLYCEROL-PHOSPHATE PRIMASE"/>
    <property type="match status" value="1"/>
</dbReference>
<evidence type="ECO:0000256" key="2">
    <source>
        <dbReference type="ARBA" id="ARBA00010488"/>
    </source>
</evidence>
<dbReference type="InterPro" id="IPR043148">
    <property type="entry name" value="TagF_C"/>
</dbReference>
<comment type="similarity">
    <text evidence="2">Belongs to the CDP-glycerol glycerophosphotransferase family.</text>
</comment>
<evidence type="ECO:0000256" key="6">
    <source>
        <dbReference type="ARBA" id="ARBA00023136"/>
    </source>
</evidence>
<dbReference type="InterPro" id="IPR007554">
    <property type="entry name" value="Glycerophosphate_synth"/>
</dbReference>
<dbReference type="Gene3D" id="3.40.50.12580">
    <property type="match status" value="1"/>
</dbReference>
<dbReference type="SUPFAM" id="SSF53756">
    <property type="entry name" value="UDP-Glycosyltransferase/glycogen phosphorylase"/>
    <property type="match status" value="1"/>
</dbReference>
<keyword evidence="6" id="KW-0472">Membrane</keyword>
<dbReference type="Proteomes" id="UP001157091">
    <property type="component" value="Unassembled WGS sequence"/>
</dbReference>
<keyword evidence="4" id="KW-0808">Transferase</keyword>
<dbReference type="InterPro" id="IPR043149">
    <property type="entry name" value="TagF_N"/>
</dbReference>
<evidence type="ECO:0000313" key="8">
    <source>
        <dbReference type="EMBL" id="GMA25115.1"/>
    </source>
</evidence>
<evidence type="ECO:0000313" key="9">
    <source>
        <dbReference type="Proteomes" id="UP001157091"/>
    </source>
</evidence>
<dbReference type="RefSeq" id="WP_284293763.1">
    <property type="nucleotide sequence ID" value="NZ_BSUK01000001.1"/>
</dbReference>
<name>A0ABQ6I3N6_9MICO</name>
<accession>A0ABQ6I3N6</accession>
<dbReference type="PANTHER" id="PTHR37316:SF3">
    <property type="entry name" value="TEICHOIC ACID GLYCEROL-PHOSPHATE TRANSFERASE"/>
    <property type="match status" value="1"/>
</dbReference>
<evidence type="ECO:0000256" key="1">
    <source>
        <dbReference type="ARBA" id="ARBA00004202"/>
    </source>
</evidence>
<proteinExistence type="inferred from homology"/>
<dbReference type="Gene3D" id="3.40.50.11820">
    <property type="match status" value="1"/>
</dbReference>
<comment type="caution">
    <text evidence="8">The sequence shown here is derived from an EMBL/GenBank/DDBJ whole genome shotgun (WGS) entry which is preliminary data.</text>
</comment>